<name>A0A165AYY7_EXIGL</name>
<feature type="region of interest" description="Disordered" evidence="1">
    <location>
        <begin position="1"/>
        <end position="123"/>
    </location>
</feature>
<dbReference type="EMBL" id="KV426595">
    <property type="protein sequence ID" value="KZV79554.1"/>
    <property type="molecule type" value="Genomic_DNA"/>
</dbReference>
<proteinExistence type="predicted"/>
<keyword evidence="3" id="KW-1185">Reference proteome</keyword>
<feature type="region of interest" description="Disordered" evidence="1">
    <location>
        <begin position="141"/>
        <end position="175"/>
    </location>
</feature>
<feature type="compositionally biased region" description="Low complexity" evidence="1">
    <location>
        <begin position="83"/>
        <end position="97"/>
    </location>
</feature>
<reference evidence="2 3" key="1">
    <citation type="journal article" date="2016" name="Mol. Biol. Evol.">
        <title>Comparative Genomics of Early-Diverging Mushroom-Forming Fungi Provides Insights into the Origins of Lignocellulose Decay Capabilities.</title>
        <authorList>
            <person name="Nagy L.G."/>
            <person name="Riley R."/>
            <person name="Tritt A."/>
            <person name="Adam C."/>
            <person name="Daum C."/>
            <person name="Floudas D."/>
            <person name="Sun H."/>
            <person name="Yadav J.S."/>
            <person name="Pangilinan J."/>
            <person name="Larsson K.H."/>
            <person name="Matsuura K."/>
            <person name="Barry K."/>
            <person name="Labutti K."/>
            <person name="Kuo R."/>
            <person name="Ohm R.A."/>
            <person name="Bhattacharya S.S."/>
            <person name="Shirouzu T."/>
            <person name="Yoshinaga Y."/>
            <person name="Martin F.M."/>
            <person name="Grigoriev I.V."/>
            <person name="Hibbett D.S."/>
        </authorList>
    </citation>
    <scope>NUCLEOTIDE SEQUENCE [LARGE SCALE GENOMIC DNA]</scope>
    <source>
        <strain evidence="2 3">HHB12029</strain>
    </source>
</reference>
<feature type="compositionally biased region" description="Pro residues" evidence="1">
    <location>
        <begin position="145"/>
        <end position="154"/>
    </location>
</feature>
<organism evidence="2 3">
    <name type="scientific">Exidia glandulosa HHB12029</name>
    <dbReference type="NCBI Taxonomy" id="1314781"/>
    <lineage>
        <taxon>Eukaryota</taxon>
        <taxon>Fungi</taxon>
        <taxon>Dikarya</taxon>
        <taxon>Basidiomycota</taxon>
        <taxon>Agaricomycotina</taxon>
        <taxon>Agaricomycetes</taxon>
        <taxon>Auriculariales</taxon>
        <taxon>Exidiaceae</taxon>
        <taxon>Exidia</taxon>
    </lineage>
</organism>
<evidence type="ECO:0000256" key="1">
    <source>
        <dbReference type="SAM" id="MobiDB-lite"/>
    </source>
</evidence>
<evidence type="ECO:0000313" key="2">
    <source>
        <dbReference type="EMBL" id="KZV79554.1"/>
    </source>
</evidence>
<evidence type="ECO:0000313" key="3">
    <source>
        <dbReference type="Proteomes" id="UP000077266"/>
    </source>
</evidence>
<sequence length="175" mass="19129">MRRHLRTHAPHPQTGSPHDTGDPDDDDSPAPAPAPTPRAPQHRQHRSAPTMPSMPPIVQAQPPPQAPPQPPQQTTPPAPNTSYAQYQMQQQAMLAQQVPMRPHSQPQLQPHAAGMLHSQPPHHGAPGMQMPQYGGYSTYTQYPGYAPPQHPGTPDPTRWLPGAGMQGGQHDYMPR</sequence>
<accession>A0A165AYY7</accession>
<dbReference type="InParanoid" id="A0A165AYY7"/>
<gene>
    <name evidence="2" type="ORF">EXIGLDRAFT_464094</name>
</gene>
<feature type="compositionally biased region" description="Pro residues" evidence="1">
    <location>
        <begin position="61"/>
        <end position="79"/>
    </location>
</feature>
<dbReference type="AlphaFoldDB" id="A0A165AYY7"/>
<protein>
    <submittedName>
        <fullName evidence="2">Uncharacterized protein</fullName>
    </submittedName>
</protein>
<dbReference type="Proteomes" id="UP000077266">
    <property type="component" value="Unassembled WGS sequence"/>
</dbReference>